<evidence type="ECO:0000313" key="2">
    <source>
        <dbReference type="Proteomes" id="UP000320386"/>
    </source>
</evidence>
<evidence type="ECO:0008006" key="3">
    <source>
        <dbReference type="Google" id="ProtNLM"/>
    </source>
</evidence>
<dbReference type="RefSeq" id="WP_145446737.1">
    <property type="nucleotide sequence ID" value="NZ_CP036280.1"/>
</dbReference>
<dbReference type="AlphaFoldDB" id="A0A518C011"/>
<evidence type="ECO:0000313" key="1">
    <source>
        <dbReference type="EMBL" id="QDU72562.1"/>
    </source>
</evidence>
<gene>
    <name evidence="1" type="ORF">Pan265_24320</name>
</gene>
<dbReference type="Pfam" id="PF11899">
    <property type="entry name" value="DUF3419"/>
    <property type="match status" value="1"/>
</dbReference>
<dbReference type="PANTHER" id="PTHR47473">
    <property type="entry name" value="BTA1P"/>
    <property type="match status" value="1"/>
</dbReference>
<keyword evidence="2" id="KW-1185">Reference proteome</keyword>
<protein>
    <recommendedName>
        <fullName evidence="3">S-adenosylmethionine:diacylglycerol 3-amino-3-carboxypropyl transferase</fullName>
    </recommendedName>
</protein>
<dbReference type="PANTHER" id="PTHR47473:SF1">
    <property type="entry name" value="METHYLTRANSFERASE DOMAIN-CONTAINING PROTEIN"/>
    <property type="match status" value="1"/>
</dbReference>
<dbReference type="EMBL" id="CP036280">
    <property type="protein sequence ID" value="QDU72562.1"/>
    <property type="molecule type" value="Genomic_DNA"/>
</dbReference>
<name>A0A518C011_9BACT</name>
<dbReference type="KEGG" id="mcad:Pan265_24320"/>
<proteinExistence type="predicted"/>
<accession>A0A518C011</accession>
<reference evidence="1 2" key="1">
    <citation type="submission" date="2019-02" db="EMBL/GenBank/DDBJ databases">
        <title>Deep-cultivation of Planctomycetes and their phenomic and genomic characterization uncovers novel biology.</title>
        <authorList>
            <person name="Wiegand S."/>
            <person name="Jogler M."/>
            <person name="Boedeker C."/>
            <person name="Pinto D."/>
            <person name="Vollmers J."/>
            <person name="Rivas-Marin E."/>
            <person name="Kohn T."/>
            <person name="Peeters S.H."/>
            <person name="Heuer A."/>
            <person name="Rast P."/>
            <person name="Oberbeckmann S."/>
            <person name="Bunk B."/>
            <person name="Jeske O."/>
            <person name="Meyerdierks A."/>
            <person name="Storesund J.E."/>
            <person name="Kallscheuer N."/>
            <person name="Luecker S."/>
            <person name="Lage O.M."/>
            <person name="Pohl T."/>
            <person name="Merkel B.J."/>
            <person name="Hornburger P."/>
            <person name="Mueller R.-W."/>
            <person name="Bruemmer F."/>
            <person name="Labrenz M."/>
            <person name="Spormann A.M."/>
            <person name="Op den Camp H."/>
            <person name="Overmann J."/>
            <person name="Amann R."/>
            <person name="Jetten M.S.M."/>
            <person name="Mascher T."/>
            <person name="Medema M.H."/>
            <person name="Devos D.P."/>
            <person name="Kaster A.-K."/>
            <person name="Ovreas L."/>
            <person name="Rohde M."/>
            <person name="Galperin M.Y."/>
            <person name="Jogler C."/>
        </authorList>
    </citation>
    <scope>NUCLEOTIDE SEQUENCE [LARGE SCALE GENOMIC DNA]</scope>
    <source>
        <strain evidence="1 2">Pan265</strain>
    </source>
</reference>
<sequence>MSRAATYAEPAPKTFLKPAVHQNKLLSRKGLNERLFTAWFGGFVYNQIWEDPRVDLAALRVDKDQSRILQISSGGCNVLNYLVAQPRGIVAVDLNRHHMFLTRLKLAAVQQLPDHESFFQFFGCGDTKANVVAYHKHIKQHLDDATRNYWERRPKLGGPFRKPRIEYFGRNFYNQSKLGLLLRVTHTLSKFTRMNPQKLLELNSVEEQQAYFDKHIDPFFNSKLVRFIGRVPLVGFSLGIPPHQHEAMMREQNGQVVDLYRERARKLLCDFPIRDNYFAWQAVSRRYDRDAREGIPDYLKAEHFETIRAMAPRVETRVTSLTEKLKEEPDGAIDRFVFLDSQDWMPPEVLTELWTEIARVAPVGSRIVFRTASSLSPLETGLPPELLKRFTAHREEADDLFTQDRSAIYGGFHIYEKTS</sequence>
<dbReference type="InterPro" id="IPR021829">
    <property type="entry name" value="DUF3419"/>
</dbReference>
<organism evidence="1 2">
    <name type="scientific">Mucisphaera calidilacus</name>
    <dbReference type="NCBI Taxonomy" id="2527982"/>
    <lineage>
        <taxon>Bacteria</taxon>
        <taxon>Pseudomonadati</taxon>
        <taxon>Planctomycetota</taxon>
        <taxon>Phycisphaerae</taxon>
        <taxon>Phycisphaerales</taxon>
        <taxon>Phycisphaeraceae</taxon>
        <taxon>Mucisphaera</taxon>
    </lineage>
</organism>
<dbReference type="Proteomes" id="UP000320386">
    <property type="component" value="Chromosome"/>
</dbReference>
<dbReference type="OrthoDB" id="1522784at2"/>